<evidence type="ECO:0000256" key="2">
    <source>
        <dbReference type="SAM" id="Phobius"/>
    </source>
</evidence>
<dbReference type="InterPro" id="IPR035919">
    <property type="entry name" value="EAL_sf"/>
</dbReference>
<dbReference type="Gene3D" id="3.30.70.270">
    <property type="match status" value="1"/>
</dbReference>
<dbReference type="InterPro" id="IPR001633">
    <property type="entry name" value="EAL_dom"/>
</dbReference>
<dbReference type="Pfam" id="PF00563">
    <property type="entry name" value="EAL"/>
    <property type="match status" value="1"/>
</dbReference>
<dbReference type="KEGG" id="mars:A8C75_01435"/>
<dbReference type="STRING" id="1821621.A8C75_01435"/>
<dbReference type="SUPFAM" id="SSF141868">
    <property type="entry name" value="EAL domain-like"/>
    <property type="match status" value="1"/>
</dbReference>
<dbReference type="SMART" id="SM00267">
    <property type="entry name" value="GGDEF"/>
    <property type="match status" value="1"/>
</dbReference>
<evidence type="ECO:0000256" key="1">
    <source>
        <dbReference type="ARBA" id="ARBA00001946"/>
    </source>
</evidence>
<protein>
    <recommendedName>
        <fullName evidence="7">Diguanylate cyclase</fullName>
    </recommendedName>
</protein>
<dbReference type="Gene3D" id="3.20.20.450">
    <property type="entry name" value="EAL domain"/>
    <property type="match status" value="1"/>
</dbReference>
<evidence type="ECO:0000313" key="5">
    <source>
        <dbReference type="EMBL" id="ANG61253.1"/>
    </source>
</evidence>
<dbReference type="NCBIfam" id="TIGR00254">
    <property type="entry name" value="GGDEF"/>
    <property type="match status" value="1"/>
</dbReference>
<reference evidence="6" key="1">
    <citation type="submission" date="2016-05" db="EMBL/GenBank/DDBJ databases">
        <authorList>
            <person name="Baek K."/>
            <person name="Yang S.-J."/>
        </authorList>
    </citation>
    <scope>NUCLEOTIDE SEQUENCE [LARGE SCALE GENOMIC DNA]</scope>
    <source>
        <strain evidence="6">ST58-10</strain>
    </source>
</reference>
<keyword evidence="2" id="KW-1133">Transmembrane helix</keyword>
<dbReference type="RefSeq" id="WP_067377072.1">
    <property type="nucleotide sequence ID" value="NZ_CP015839.1"/>
</dbReference>
<evidence type="ECO:0000259" key="3">
    <source>
        <dbReference type="PROSITE" id="PS50883"/>
    </source>
</evidence>
<proteinExistence type="predicted"/>
<dbReference type="InterPro" id="IPR043128">
    <property type="entry name" value="Rev_trsase/Diguanyl_cyclase"/>
</dbReference>
<keyword evidence="6" id="KW-1185">Reference proteome</keyword>
<sequence length="653" mass="73664">MQSNKSVTYWLILISASLLLVFSGVLYLQFHHSRVLSSTVQYSESNVSWNIFQLQSEALRFNNAIYTAVLDPSAMDMDYLRLRYDLFYSRVDTVRFNPATDQLLKGTQYLSIVQRIDDFLLNNEPYFAQDDPQPLNQAAINSILQQLEPLQASLNDLSLASVHKSGLHAENRASEVQRQIAISTGLIVFQLVLTLLFFYIVIRQVKQLQASREDLSQLANYDPLTRLPNRRLFLDRLEQEIKKAHRTKDRLALLFLDLDNFKDINDTLGHEVGDLLLQEAARRLGECVRESDTVARLGGDEFTIILSDLDDTQHVAGISQAILKTLSDPFELDGREGFVSASIGITFYPDDADDVNALLKNADQAMYVSKEQGRNRFHYFTASMQEAAQTKMHLINDLRSALANEEFQLHYQPIIELATGTVQKAEALLRWKHPLRGMISPLEFIPVAEETGLIIDIGNWVFHEAARQTQRWRQQHQPGFQLSVNTSPLQLRADTNSLERWRRSLKSVGLPGNALAIEITESLLMDASFAKRLVAIHAMGVEVSLDDFGTGYSSMSYLKKFDIDYLKIDKSFVANLRPGSSDLAICEAVIVMAHKLGIMVIAEGIETLEQQNLLRAMGCDFGQGYLFSHPVPAAIFEQLFEARSKPLTVTGQG</sequence>
<dbReference type="Proteomes" id="UP000078070">
    <property type="component" value="Chromosome"/>
</dbReference>
<dbReference type="SUPFAM" id="SSF55073">
    <property type="entry name" value="Nucleotide cyclase"/>
    <property type="match status" value="1"/>
</dbReference>
<reference evidence="5 6" key="2">
    <citation type="journal article" date="2018" name="Int. J. Syst. Evol. Microbiol.">
        <title>Marinobacterium aestuarii sp. nov., a benzene-degrading marine bacterium isolated from estuary sediment.</title>
        <authorList>
            <person name="Bae S.S."/>
            <person name="Jung J."/>
            <person name="Chung D."/>
            <person name="Baek K."/>
        </authorList>
    </citation>
    <scope>NUCLEOTIDE SEQUENCE [LARGE SCALE GENOMIC DNA]</scope>
    <source>
        <strain evidence="5 6">ST58-10</strain>
    </source>
</reference>
<evidence type="ECO:0000259" key="4">
    <source>
        <dbReference type="PROSITE" id="PS50887"/>
    </source>
</evidence>
<dbReference type="GO" id="GO:0003824">
    <property type="term" value="F:catalytic activity"/>
    <property type="evidence" value="ECO:0007669"/>
    <property type="project" value="UniProtKB-ARBA"/>
</dbReference>
<dbReference type="InterPro" id="IPR029787">
    <property type="entry name" value="Nucleotide_cyclase"/>
</dbReference>
<gene>
    <name evidence="5" type="ORF">A8C75_01435</name>
</gene>
<dbReference type="EMBL" id="CP015839">
    <property type="protein sequence ID" value="ANG61253.1"/>
    <property type="molecule type" value="Genomic_DNA"/>
</dbReference>
<feature type="transmembrane region" description="Helical" evidence="2">
    <location>
        <begin position="6"/>
        <end position="28"/>
    </location>
</feature>
<organism evidence="5 6">
    <name type="scientific">Marinobacterium aestuarii</name>
    <dbReference type="NCBI Taxonomy" id="1821621"/>
    <lineage>
        <taxon>Bacteria</taxon>
        <taxon>Pseudomonadati</taxon>
        <taxon>Pseudomonadota</taxon>
        <taxon>Gammaproteobacteria</taxon>
        <taxon>Oceanospirillales</taxon>
        <taxon>Oceanospirillaceae</taxon>
        <taxon>Marinobacterium</taxon>
    </lineage>
</organism>
<dbReference type="AlphaFoldDB" id="A0A1A9EUN9"/>
<evidence type="ECO:0008006" key="7">
    <source>
        <dbReference type="Google" id="ProtNLM"/>
    </source>
</evidence>
<feature type="domain" description="EAL" evidence="3">
    <location>
        <begin position="391"/>
        <end position="644"/>
    </location>
</feature>
<keyword evidence="2" id="KW-0812">Transmembrane</keyword>
<dbReference type="InterPro" id="IPR052155">
    <property type="entry name" value="Biofilm_reg_signaling"/>
</dbReference>
<dbReference type="PROSITE" id="PS50883">
    <property type="entry name" value="EAL"/>
    <property type="match status" value="1"/>
</dbReference>
<accession>A0A1A9EUN9</accession>
<dbReference type="CDD" id="cd01949">
    <property type="entry name" value="GGDEF"/>
    <property type="match status" value="1"/>
</dbReference>
<dbReference type="CDD" id="cd01948">
    <property type="entry name" value="EAL"/>
    <property type="match status" value="1"/>
</dbReference>
<comment type="cofactor">
    <cofactor evidence="1">
        <name>Mg(2+)</name>
        <dbReference type="ChEBI" id="CHEBI:18420"/>
    </cofactor>
</comment>
<dbReference type="PROSITE" id="PS50887">
    <property type="entry name" value="GGDEF"/>
    <property type="match status" value="1"/>
</dbReference>
<feature type="domain" description="GGDEF" evidence="4">
    <location>
        <begin position="249"/>
        <end position="382"/>
    </location>
</feature>
<dbReference type="PANTHER" id="PTHR44757">
    <property type="entry name" value="DIGUANYLATE CYCLASE DGCP"/>
    <property type="match status" value="1"/>
</dbReference>
<feature type="transmembrane region" description="Helical" evidence="2">
    <location>
        <begin position="180"/>
        <end position="202"/>
    </location>
</feature>
<dbReference type="OrthoDB" id="9816034at2"/>
<evidence type="ECO:0000313" key="6">
    <source>
        <dbReference type="Proteomes" id="UP000078070"/>
    </source>
</evidence>
<name>A0A1A9EUN9_9GAMM</name>
<dbReference type="InterPro" id="IPR000160">
    <property type="entry name" value="GGDEF_dom"/>
</dbReference>
<dbReference type="PANTHER" id="PTHR44757:SF2">
    <property type="entry name" value="BIOFILM ARCHITECTURE MAINTENANCE PROTEIN MBAA"/>
    <property type="match status" value="1"/>
</dbReference>
<keyword evidence="2" id="KW-0472">Membrane</keyword>
<dbReference type="Pfam" id="PF00990">
    <property type="entry name" value="GGDEF"/>
    <property type="match status" value="1"/>
</dbReference>
<dbReference type="SMART" id="SM00052">
    <property type="entry name" value="EAL"/>
    <property type="match status" value="1"/>
</dbReference>
<dbReference type="FunFam" id="3.30.70.270:FF:000001">
    <property type="entry name" value="Diguanylate cyclase domain protein"/>
    <property type="match status" value="1"/>
</dbReference>